<evidence type="ECO:0000313" key="4">
    <source>
        <dbReference type="Proteomes" id="UP000653797"/>
    </source>
</evidence>
<dbReference type="PANTHER" id="PTHR32060:SF30">
    <property type="entry name" value="CARBOXY-TERMINAL PROCESSING PROTEASE CTPA"/>
    <property type="match status" value="1"/>
</dbReference>
<dbReference type="EMBL" id="JACXAA010000001">
    <property type="protein sequence ID" value="MBD2751779.1"/>
    <property type="molecule type" value="Genomic_DNA"/>
</dbReference>
<proteinExistence type="predicted"/>
<sequence>MRNLYCLLVYLFSCSLYAQSRDTLQAKILQPAAMQADFRYLRRLLEETHPGLYRYTPKPVMQAKLDSLATTLSEPLPFYEFYRTIEGLVADIRCAHTYALPTKNFESALMTYWKTFPFFMLPIQDRLYVLFNGTTDTTVKPGFELLSINGKTMATVRQQVQRYHWADGAIQSSKQAVAKGALFGLFYYWFVERSSTFRLKFRSLTGDTIHIDAPAQSFTGSVKAWKKNPVNRQMMAWYIKKPMKKPWRLTFPDDTPQTGLLRFDSFGGKGVTNGATAITTFQKFMDASMARLEKAKIRNLIIDVRGNPGGWDSQGIELLTYLLKSDSAVTYYTRQHSVTDSSEFVRFSDLSEADRQNVKNELIPEVDGTFTLKQGSDSREPKRYTPKPNRFRGNVYILMDGNSASTTSEFLAVAHTNRVGVFVGEESGGAYEGGNGSSFIHLELPHSQIHVGTPLVYYNNAVQKVLPEGRGTMPDFAVSIGMDDVLTHKDSQLNYVKTLIRQQRN</sequence>
<dbReference type="InterPro" id="IPR005151">
    <property type="entry name" value="Tail-specific_protease"/>
</dbReference>
<evidence type="ECO:0000259" key="2">
    <source>
        <dbReference type="Pfam" id="PF03572"/>
    </source>
</evidence>
<dbReference type="Pfam" id="PF03572">
    <property type="entry name" value="Peptidase_S41"/>
    <property type="match status" value="1"/>
</dbReference>
<evidence type="ECO:0000256" key="1">
    <source>
        <dbReference type="SAM" id="SignalP"/>
    </source>
</evidence>
<accession>A0A927GBN2</accession>
<organism evidence="3 4">
    <name type="scientific">Spirosoma validum</name>
    <dbReference type="NCBI Taxonomy" id="2771355"/>
    <lineage>
        <taxon>Bacteria</taxon>
        <taxon>Pseudomonadati</taxon>
        <taxon>Bacteroidota</taxon>
        <taxon>Cytophagia</taxon>
        <taxon>Cytophagales</taxon>
        <taxon>Cytophagaceae</taxon>
        <taxon>Spirosoma</taxon>
    </lineage>
</organism>
<dbReference type="GO" id="GO:0006508">
    <property type="term" value="P:proteolysis"/>
    <property type="evidence" value="ECO:0007669"/>
    <property type="project" value="InterPro"/>
</dbReference>
<evidence type="ECO:0000313" key="3">
    <source>
        <dbReference type="EMBL" id="MBD2751779.1"/>
    </source>
</evidence>
<keyword evidence="4" id="KW-1185">Reference proteome</keyword>
<protein>
    <submittedName>
        <fullName evidence="3">Peptidase S41</fullName>
    </submittedName>
</protein>
<feature type="domain" description="Tail specific protease" evidence="2">
    <location>
        <begin position="258"/>
        <end position="431"/>
    </location>
</feature>
<feature type="chain" id="PRO_5038024211" evidence="1">
    <location>
        <begin position="19"/>
        <end position="505"/>
    </location>
</feature>
<keyword evidence="1" id="KW-0732">Signal</keyword>
<comment type="caution">
    <text evidence="3">The sequence shown here is derived from an EMBL/GenBank/DDBJ whole genome shotgun (WGS) entry which is preliminary data.</text>
</comment>
<dbReference type="GO" id="GO:0004175">
    <property type="term" value="F:endopeptidase activity"/>
    <property type="evidence" value="ECO:0007669"/>
    <property type="project" value="TreeGrafter"/>
</dbReference>
<dbReference type="Proteomes" id="UP000653797">
    <property type="component" value="Unassembled WGS sequence"/>
</dbReference>
<dbReference type="PANTHER" id="PTHR32060">
    <property type="entry name" value="TAIL-SPECIFIC PROTEASE"/>
    <property type="match status" value="1"/>
</dbReference>
<dbReference type="Gene3D" id="3.90.226.10">
    <property type="entry name" value="2-enoyl-CoA Hydratase, Chain A, domain 1"/>
    <property type="match status" value="1"/>
</dbReference>
<dbReference type="InterPro" id="IPR029045">
    <property type="entry name" value="ClpP/crotonase-like_dom_sf"/>
</dbReference>
<dbReference type="GO" id="GO:0007165">
    <property type="term" value="P:signal transduction"/>
    <property type="evidence" value="ECO:0007669"/>
    <property type="project" value="TreeGrafter"/>
</dbReference>
<name>A0A927GBN2_9BACT</name>
<dbReference type="SUPFAM" id="SSF52096">
    <property type="entry name" value="ClpP/crotonase"/>
    <property type="match status" value="1"/>
</dbReference>
<dbReference type="GO" id="GO:0030288">
    <property type="term" value="C:outer membrane-bounded periplasmic space"/>
    <property type="evidence" value="ECO:0007669"/>
    <property type="project" value="TreeGrafter"/>
</dbReference>
<feature type="signal peptide" evidence="1">
    <location>
        <begin position="1"/>
        <end position="18"/>
    </location>
</feature>
<dbReference type="GO" id="GO:0008236">
    <property type="term" value="F:serine-type peptidase activity"/>
    <property type="evidence" value="ECO:0007669"/>
    <property type="project" value="InterPro"/>
</dbReference>
<dbReference type="AlphaFoldDB" id="A0A927GBN2"/>
<gene>
    <name evidence="3" type="ORF">IC230_02660</name>
</gene>
<dbReference type="RefSeq" id="WP_191037411.1">
    <property type="nucleotide sequence ID" value="NZ_JACXAA010000001.1"/>
</dbReference>
<reference evidence="3" key="1">
    <citation type="submission" date="2020-09" db="EMBL/GenBank/DDBJ databases">
        <authorList>
            <person name="Kim M.K."/>
        </authorList>
    </citation>
    <scope>NUCLEOTIDE SEQUENCE</scope>
    <source>
        <strain evidence="3">BT704</strain>
    </source>
</reference>